<dbReference type="Pfam" id="PF05794">
    <property type="entry name" value="Tcp11"/>
    <property type="match status" value="1"/>
</dbReference>
<accession>A0A061SEL8</accession>
<proteinExistence type="inferred from homology"/>
<dbReference type="AlphaFoldDB" id="A0A061SEL8"/>
<dbReference type="EMBL" id="GBEZ01003644">
    <property type="protein sequence ID" value="JAC81514.1"/>
    <property type="molecule type" value="Transcribed_RNA"/>
</dbReference>
<feature type="compositionally biased region" description="Low complexity" evidence="2">
    <location>
        <begin position="554"/>
        <end position="573"/>
    </location>
</feature>
<protein>
    <submittedName>
        <fullName evidence="3">T-complex protein 11</fullName>
    </submittedName>
</protein>
<dbReference type="PANTHER" id="PTHR12832">
    <property type="entry name" value="TESTIS-SPECIFIC PROTEIN PBS13 T-COMPLEX 11"/>
    <property type="match status" value="1"/>
</dbReference>
<comment type="similarity">
    <text evidence="1">Belongs to the TCP11 family.</text>
</comment>
<feature type="region of interest" description="Disordered" evidence="2">
    <location>
        <begin position="554"/>
        <end position="584"/>
    </location>
</feature>
<reference evidence="3" key="1">
    <citation type="submission" date="2014-05" db="EMBL/GenBank/DDBJ databases">
        <title>The transcriptome of the halophilic microalga Tetraselmis sp. GSL018 isolated from the Great Salt Lake, Utah.</title>
        <authorList>
            <person name="Jinkerson R.E."/>
            <person name="D'Adamo S."/>
            <person name="Posewitz M.C."/>
        </authorList>
    </citation>
    <scope>NUCLEOTIDE SEQUENCE</scope>
    <source>
        <strain evidence="3">GSL018</strain>
    </source>
</reference>
<dbReference type="GO" id="GO:0007165">
    <property type="term" value="P:signal transduction"/>
    <property type="evidence" value="ECO:0007669"/>
    <property type="project" value="TreeGrafter"/>
</dbReference>
<dbReference type="PANTHER" id="PTHR12832:SF11">
    <property type="entry name" value="LD23868P"/>
    <property type="match status" value="1"/>
</dbReference>
<organism evidence="3">
    <name type="scientific">Tetraselmis sp. GSL018</name>
    <dbReference type="NCBI Taxonomy" id="582737"/>
    <lineage>
        <taxon>Eukaryota</taxon>
        <taxon>Viridiplantae</taxon>
        <taxon>Chlorophyta</taxon>
        <taxon>core chlorophytes</taxon>
        <taxon>Chlorodendrophyceae</taxon>
        <taxon>Chlorodendrales</taxon>
        <taxon>Chlorodendraceae</taxon>
        <taxon>Tetraselmis</taxon>
    </lineage>
</organism>
<dbReference type="InterPro" id="IPR008862">
    <property type="entry name" value="Tcp11"/>
</dbReference>
<feature type="compositionally biased region" description="Pro residues" evidence="2">
    <location>
        <begin position="574"/>
        <end position="583"/>
    </location>
</feature>
<gene>
    <name evidence="3" type="ORF">TSPGSL018_7754</name>
</gene>
<name>A0A061SEL8_9CHLO</name>
<evidence type="ECO:0000256" key="2">
    <source>
        <dbReference type="SAM" id="MobiDB-lite"/>
    </source>
</evidence>
<sequence>MRWRKVFGLHKSDRLLEPLMRRLNPRVPEGRPVPHYQPRVLLSAVMICRHPDVVLSGEGEREERLKAAARRMLEGLRALVLRLAYPGRRGPRHGEPFQELLSGWDGAWVCYLSEFVLWKQKDAAALEEELIDMAVKMELSMLEKCGGDPKSPRVLASIDLKAIVDQVPEDHRLLQERIAKLTGAEGLERMKSAVSKARENFNRQHNRSREHCNTENESSVAGFACVSSMSRIPSGLHSPTWAITRDHFGFVSNEAMVHEMLYNPSWQLETDEAETGWELAKSALSAENPLKSLPQFDVQAAQAEGDEALAASVRRHVARVAEQAFWDNVEEGLKGLGGSAPPSAVDRAASLLSELGREVAGVLPEVGEGGGVAAEVSEAFAKPELLRALESADSVSAVGRLLAKATDLMRRLGSPARLDGMLEAQTAVEAQLAAASADGRGGGPTTARVTARALRLLFAQLRLLKLDSANARLRTLSSAIGGGEAARYCASRFRQRQGLPEDGPSVRADARLVAGKLPKTASWLQGARRAAVGAEQGLISAGIELPAHTAAAAAAPQRMQAGRGSASEAGASGPVPPIAPAPPSSWRGTVRLGLVGLVTSEVPAAGPELAETLELDSRRLHSAQNEVQRLMVLSACMLVLRQTGSIAGRAVGPAELEAAKNRLSPILKDPSGNLRDAAVELAAASGGSEDAAHGALRAVLSPSSGALAALAGGLGSALSLYLLMPGGVDGNGPAEAEVERSLSRCGGTVLRAEVQSVAKDVAQIAAVTEAVHGAIYETLYSMDRA</sequence>
<evidence type="ECO:0000313" key="3">
    <source>
        <dbReference type="EMBL" id="JAC81514.1"/>
    </source>
</evidence>
<evidence type="ECO:0000256" key="1">
    <source>
        <dbReference type="ARBA" id="ARBA00010954"/>
    </source>
</evidence>